<organism evidence="1 2">
    <name type="scientific">Antarcticirhabdus aurantiaca</name>
    <dbReference type="NCBI Taxonomy" id="2606717"/>
    <lineage>
        <taxon>Bacteria</taxon>
        <taxon>Pseudomonadati</taxon>
        <taxon>Pseudomonadota</taxon>
        <taxon>Alphaproteobacteria</taxon>
        <taxon>Hyphomicrobiales</taxon>
        <taxon>Aurantimonadaceae</taxon>
        <taxon>Antarcticirhabdus</taxon>
    </lineage>
</organism>
<keyword evidence="1" id="KW-0645">Protease</keyword>
<evidence type="ECO:0000313" key="2">
    <source>
        <dbReference type="Proteomes" id="UP001163223"/>
    </source>
</evidence>
<gene>
    <name evidence="1" type="ORF">OXU80_10475</name>
</gene>
<sequence>MFALLLLVVGGAALLLLSMDGGFAGLDEGQFAHLVYFGAWGLLMAGGILALFRGRLFGALRDLMVWGLVFVALIGVFAYSHELKGVGDRVLGVLMPGRAIEVAGSGGTQYRVVRSGDDHFHVEGSIDGRPVTFVVDTGASMIALDTVTAERLGIDTAGLNYRADIMTANGVAKAAMVKLDEVRIGGIERRNVQAAITEGRLLGGTVLLGMSFLNTLTSFDFRRDTLVLTD</sequence>
<evidence type="ECO:0000313" key="1">
    <source>
        <dbReference type="EMBL" id="WAJ30594.1"/>
    </source>
</evidence>
<accession>A0ACD4NUZ5</accession>
<protein>
    <submittedName>
        <fullName evidence="1">TIGR02281 family clan AA aspartic protease</fullName>
        <ecNumber evidence="1">3.4.23.-</ecNumber>
    </submittedName>
</protein>
<dbReference type="EMBL" id="CP113520">
    <property type="protein sequence ID" value="WAJ30594.1"/>
    <property type="molecule type" value="Genomic_DNA"/>
</dbReference>
<proteinExistence type="predicted"/>
<name>A0ACD4NUZ5_9HYPH</name>
<dbReference type="EC" id="3.4.23.-" evidence="1"/>
<reference evidence="1" key="1">
    <citation type="submission" date="2022-11" db="EMBL/GenBank/DDBJ databases">
        <title>beta-Carotene-producing bacterium, Jeongeuplla avenae sp. nov., alleviates the salt stress of Arabidopsis seedlings.</title>
        <authorList>
            <person name="Jiang L."/>
            <person name="Lee J."/>
        </authorList>
    </citation>
    <scope>NUCLEOTIDE SEQUENCE</scope>
    <source>
        <strain evidence="1">DY_R2A_6</strain>
    </source>
</reference>
<keyword evidence="1" id="KW-0378">Hydrolase</keyword>
<dbReference type="Proteomes" id="UP001163223">
    <property type="component" value="Chromosome"/>
</dbReference>
<keyword evidence="2" id="KW-1185">Reference proteome</keyword>